<sequence length="99" mass="11820">MNDLKIYYHSEKDEYFVHHDVSKIHYIELDFRRKEVNWKFYLTLPEGMHWKAGDQMGGLGCDHHVKTQSFEEFIEKPHLELPPEKLSEALKCMGTPEKI</sequence>
<dbReference type="Proteomes" id="UP000295724">
    <property type="component" value="Unassembled WGS sequence"/>
</dbReference>
<organism evidence="1 2">
    <name type="scientific">Marinicella litoralis</name>
    <dbReference type="NCBI Taxonomy" id="644220"/>
    <lineage>
        <taxon>Bacteria</taxon>
        <taxon>Pseudomonadati</taxon>
        <taxon>Pseudomonadota</taxon>
        <taxon>Gammaproteobacteria</taxon>
        <taxon>Lysobacterales</taxon>
        <taxon>Marinicellaceae</taxon>
        <taxon>Marinicella</taxon>
    </lineage>
</organism>
<gene>
    <name evidence="1" type="ORF">C8D91_2904</name>
</gene>
<accession>A0A4R6XGG4</accession>
<protein>
    <submittedName>
        <fullName evidence="1">Uncharacterized protein</fullName>
    </submittedName>
</protein>
<reference evidence="1 2" key="1">
    <citation type="submission" date="2019-03" db="EMBL/GenBank/DDBJ databases">
        <title>Genomic Encyclopedia of Type Strains, Phase IV (KMG-IV): sequencing the most valuable type-strain genomes for metagenomic binning, comparative biology and taxonomic classification.</title>
        <authorList>
            <person name="Goeker M."/>
        </authorList>
    </citation>
    <scope>NUCLEOTIDE SEQUENCE [LARGE SCALE GENOMIC DNA]</scope>
    <source>
        <strain evidence="1 2">DSM 25488</strain>
    </source>
</reference>
<proteinExistence type="predicted"/>
<name>A0A4R6XGG4_9GAMM</name>
<dbReference type="RefSeq" id="WP_099020078.1">
    <property type="nucleotide sequence ID" value="NZ_NIHB01000006.1"/>
</dbReference>
<dbReference type="EMBL" id="SNZB01000008">
    <property type="protein sequence ID" value="TDR16377.1"/>
    <property type="molecule type" value="Genomic_DNA"/>
</dbReference>
<comment type="caution">
    <text evidence="1">The sequence shown here is derived from an EMBL/GenBank/DDBJ whole genome shotgun (WGS) entry which is preliminary data.</text>
</comment>
<evidence type="ECO:0000313" key="2">
    <source>
        <dbReference type="Proteomes" id="UP000295724"/>
    </source>
</evidence>
<dbReference type="AlphaFoldDB" id="A0A4R6XGG4"/>
<dbReference type="OrthoDB" id="9927209at2"/>
<keyword evidence="2" id="KW-1185">Reference proteome</keyword>
<evidence type="ECO:0000313" key="1">
    <source>
        <dbReference type="EMBL" id="TDR16377.1"/>
    </source>
</evidence>